<dbReference type="Proteomes" id="UP001595921">
    <property type="component" value="Unassembled WGS sequence"/>
</dbReference>
<gene>
    <name evidence="3" type="ORF">ACFO0N_19715</name>
</gene>
<keyword evidence="1" id="KW-0812">Transmembrane</keyword>
<dbReference type="EMBL" id="JBHSDS010000016">
    <property type="protein sequence ID" value="MFC4360181.1"/>
    <property type="molecule type" value="Genomic_DNA"/>
</dbReference>
<dbReference type="InterPro" id="IPR041208">
    <property type="entry name" value="Cap15"/>
</dbReference>
<evidence type="ECO:0000259" key="2">
    <source>
        <dbReference type="Pfam" id="PF18153"/>
    </source>
</evidence>
<evidence type="ECO:0000313" key="4">
    <source>
        <dbReference type="Proteomes" id="UP001595921"/>
    </source>
</evidence>
<evidence type="ECO:0000256" key="1">
    <source>
        <dbReference type="SAM" id="Phobius"/>
    </source>
</evidence>
<evidence type="ECO:0000313" key="3">
    <source>
        <dbReference type="EMBL" id="MFC4360181.1"/>
    </source>
</evidence>
<dbReference type="Pfam" id="PF18153">
    <property type="entry name" value="Cap15_CD_rec"/>
    <property type="match status" value="1"/>
</dbReference>
<accession>A0ABD5PHB8</accession>
<keyword evidence="1" id="KW-1133">Transmembrane helix</keyword>
<feature type="transmembrane region" description="Helical" evidence="1">
    <location>
        <begin position="39"/>
        <end position="60"/>
    </location>
</feature>
<sequence>MHTYSTDNDLRPKIYGGLALLAYGITILVELVTSALSTVLPFAAGFVVSWGLAFAAVWKIHDRWFWKTRIAQALGITCVPNLNGKWEGWIVTSYEGEIPDEALHPDNDHSQDGQKLKAWLDIDQTWRKINVHFETTQTPSDSNGATMLTDEGKWPSVSYQYENEGSPLVKGLNMHFGTASLEYRDESDTETLEGLYYTGPGRENNGLMYFERAD</sequence>
<keyword evidence="1" id="KW-0472">Membrane</keyword>
<organism evidence="3 4">
    <name type="scientific">Halobium salinum</name>
    <dbReference type="NCBI Taxonomy" id="1364940"/>
    <lineage>
        <taxon>Archaea</taxon>
        <taxon>Methanobacteriati</taxon>
        <taxon>Methanobacteriota</taxon>
        <taxon>Stenosarchaea group</taxon>
        <taxon>Halobacteria</taxon>
        <taxon>Halobacteriales</taxon>
        <taxon>Haloferacaceae</taxon>
        <taxon>Halobium</taxon>
    </lineage>
</organism>
<name>A0ABD5PHB8_9EURY</name>
<keyword evidence="4" id="KW-1185">Reference proteome</keyword>
<feature type="transmembrane region" description="Helical" evidence="1">
    <location>
        <begin position="12"/>
        <end position="33"/>
    </location>
</feature>
<proteinExistence type="predicted"/>
<dbReference type="RefSeq" id="WP_267623135.1">
    <property type="nucleotide sequence ID" value="NZ_JAODIW010000007.1"/>
</dbReference>
<comment type="caution">
    <text evidence="3">The sequence shown here is derived from an EMBL/GenBank/DDBJ whole genome shotgun (WGS) entry which is preliminary data.</text>
</comment>
<protein>
    <recommendedName>
        <fullName evidence="2">CD-NTase-associated protein 15 domain-containing protein</fullName>
    </recommendedName>
</protein>
<feature type="domain" description="CD-NTase-associated protein 15" evidence="2">
    <location>
        <begin position="79"/>
        <end position="212"/>
    </location>
</feature>
<reference evidence="3 4" key="1">
    <citation type="journal article" date="2019" name="Int. J. Syst. Evol. Microbiol.">
        <title>The Global Catalogue of Microorganisms (GCM) 10K type strain sequencing project: providing services to taxonomists for standard genome sequencing and annotation.</title>
        <authorList>
            <consortium name="The Broad Institute Genomics Platform"/>
            <consortium name="The Broad Institute Genome Sequencing Center for Infectious Disease"/>
            <person name="Wu L."/>
            <person name="Ma J."/>
        </authorList>
    </citation>
    <scope>NUCLEOTIDE SEQUENCE [LARGE SCALE GENOMIC DNA]</scope>
    <source>
        <strain evidence="3 4">CGMCC 1.12553</strain>
    </source>
</reference>
<dbReference type="AlphaFoldDB" id="A0ABD5PHB8"/>